<dbReference type="PANTHER" id="PTHR30193">
    <property type="entry name" value="ABC TRANSPORTER PERMEASE PROTEIN"/>
    <property type="match status" value="1"/>
</dbReference>
<dbReference type="PANTHER" id="PTHR30193:SF37">
    <property type="entry name" value="INNER MEMBRANE ABC TRANSPORTER PERMEASE PROTEIN YCJO"/>
    <property type="match status" value="1"/>
</dbReference>
<comment type="subcellular location">
    <subcellularLocation>
        <location evidence="1 7">Cell membrane</location>
        <topology evidence="1 7">Multi-pass membrane protein</topology>
    </subcellularLocation>
</comment>
<feature type="domain" description="ABC transmembrane type-1" evidence="8">
    <location>
        <begin position="66"/>
        <end position="278"/>
    </location>
</feature>
<reference evidence="9" key="2">
    <citation type="journal article" date="2021" name="PeerJ">
        <title>Extensive microbial diversity within the chicken gut microbiome revealed by metagenomics and culture.</title>
        <authorList>
            <person name="Gilroy R."/>
            <person name="Ravi A."/>
            <person name="Getino M."/>
            <person name="Pursley I."/>
            <person name="Horton D.L."/>
            <person name="Alikhan N.F."/>
            <person name="Baker D."/>
            <person name="Gharbi K."/>
            <person name="Hall N."/>
            <person name="Watson M."/>
            <person name="Adriaenssens E.M."/>
            <person name="Foster-Nyarko E."/>
            <person name="Jarju S."/>
            <person name="Secka A."/>
            <person name="Antonio M."/>
            <person name="Oren A."/>
            <person name="Chaudhuri R.R."/>
            <person name="La Ragione R."/>
            <person name="Hildebrand F."/>
            <person name="Pallen M.J."/>
        </authorList>
    </citation>
    <scope>NUCLEOTIDE SEQUENCE</scope>
    <source>
        <strain evidence="9">11167</strain>
    </source>
</reference>
<keyword evidence="2 7" id="KW-0813">Transport</keyword>
<accession>A0A9D9E8L7</accession>
<dbReference type="Pfam" id="PF00528">
    <property type="entry name" value="BPD_transp_1"/>
    <property type="match status" value="1"/>
</dbReference>
<dbReference type="InterPro" id="IPR035906">
    <property type="entry name" value="MetI-like_sf"/>
</dbReference>
<comment type="similarity">
    <text evidence="7">Belongs to the binding-protein-dependent transport system permease family.</text>
</comment>
<feature type="transmembrane region" description="Helical" evidence="7">
    <location>
        <begin position="104"/>
        <end position="123"/>
    </location>
</feature>
<dbReference type="EMBL" id="JADIMU010000004">
    <property type="protein sequence ID" value="MBO8442225.1"/>
    <property type="molecule type" value="Genomic_DNA"/>
</dbReference>
<dbReference type="AlphaFoldDB" id="A0A9D9E8L7"/>
<proteinExistence type="inferred from homology"/>
<feature type="transmembrane region" description="Helical" evidence="7">
    <location>
        <begin position="70"/>
        <end position="92"/>
    </location>
</feature>
<reference evidence="9" key="1">
    <citation type="submission" date="2020-10" db="EMBL/GenBank/DDBJ databases">
        <authorList>
            <person name="Gilroy R."/>
        </authorList>
    </citation>
    <scope>NUCLEOTIDE SEQUENCE</scope>
    <source>
        <strain evidence="9">11167</strain>
    </source>
</reference>
<keyword evidence="4 7" id="KW-0812">Transmembrane</keyword>
<dbReference type="CDD" id="cd06261">
    <property type="entry name" value="TM_PBP2"/>
    <property type="match status" value="1"/>
</dbReference>
<gene>
    <name evidence="9" type="ORF">IAC42_00480</name>
</gene>
<keyword evidence="3" id="KW-1003">Cell membrane</keyword>
<evidence type="ECO:0000256" key="7">
    <source>
        <dbReference type="RuleBase" id="RU363032"/>
    </source>
</evidence>
<dbReference type="InterPro" id="IPR000515">
    <property type="entry name" value="MetI-like"/>
</dbReference>
<evidence type="ECO:0000256" key="4">
    <source>
        <dbReference type="ARBA" id="ARBA00022692"/>
    </source>
</evidence>
<feature type="transmembrane region" description="Helical" evidence="7">
    <location>
        <begin position="7"/>
        <end position="28"/>
    </location>
</feature>
<protein>
    <submittedName>
        <fullName evidence="9">Sugar ABC transporter permease</fullName>
    </submittedName>
</protein>
<dbReference type="Gene3D" id="1.10.3720.10">
    <property type="entry name" value="MetI-like"/>
    <property type="match status" value="1"/>
</dbReference>
<name>A0A9D9E8L7_9SPIR</name>
<keyword evidence="5 7" id="KW-1133">Transmembrane helix</keyword>
<dbReference type="Proteomes" id="UP000823633">
    <property type="component" value="Unassembled WGS sequence"/>
</dbReference>
<evidence type="ECO:0000256" key="2">
    <source>
        <dbReference type="ARBA" id="ARBA00022448"/>
    </source>
</evidence>
<evidence type="ECO:0000313" key="10">
    <source>
        <dbReference type="Proteomes" id="UP000823633"/>
    </source>
</evidence>
<evidence type="ECO:0000256" key="1">
    <source>
        <dbReference type="ARBA" id="ARBA00004651"/>
    </source>
</evidence>
<evidence type="ECO:0000256" key="3">
    <source>
        <dbReference type="ARBA" id="ARBA00022475"/>
    </source>
</evidence>
<dbReference type="GO" id="GO:0055085">
    <property type="term" value="P:transmembrane transport"/>
    <property type="evidence" value="ECO:0007669"/>
    <property type="project" value="InterPro"/>
</dbReference>
<evidence type="ECO:0000256" key="6">
    <source>
        <dbReference type="ARBA" id="ARBA00023136"/>
    </source>
</evidence>
<dbReference type="SUPFAM" id="SSF160964">
    <property type="entry name" value="MalF N-terminal region-like"/>
    <property type="match status" value="1"/>
</dbReference>
<feature type="transmembrane region" description="Helical" evidence="7">
    <location>
        <begin position="257"/>
        <end position="278"/>
    </location>
</feature>
<feature type="transmembrane region" description="Helical" evidence="7">
    <location>
        <begin position="152"/>
        <end position="176"/>
    </location>
</feature>
<evidence type="ECO:0000313" key="9">
    <source>
        <dbReference type="EMBL" id="MBO8442225.1"/>
    </source>
</evidence>
<evidence type="ECO:0000256" key="5">
    <source>
        <dbReference type="ARBA" id="ARBA00022989"/>
    </source>
</evidence>
<dbReference type="PROSITE" id="PS50928">
    <property type="entry name" value="ABC_TM1"/>
    <property type="match status" value="1"/>
</dbReference>
<comment type="caution">
    <text evidence="9">The sequence shown here is derived from an EMBL/GenBank/DDBJ whole genome shotgun (WGS) entry which is preliminary data.</text>
</comment>
<dbReference type="InterPro" id="IPR051393">
    <property type="entry name" value="ABC_transporter_permease"/>
</dbReference>
<dbReference type="GO" id="GO:0005886">
    <property type="term" value="C:plasma membrane"/>
    <property type="evidence" value="ECO:0007669"/>
    <property type="project" value="UniProtKB-SubCell"/>
</dbReference>
<evidence type="ECO:0000259" key="8">
    <source>
        <dbReference type="PROSITE" id="PS50928"/>
    </source>
</evidence>
<keyword evidence="6 7" id="KW-0472">Membrane</keyword>
<dbReference type="SUPFAM" id="SSF161098">
    <property type="entry name" value="MetI-like"/>
    <property type="match status" value="1"/>
</dbReference>
<sequence>MSSDPRALTLLTLPAVILFISFVVVPIISGINISFTNWNGYSQDYSYVGFDNYRKMVTDPSVWIAFRNTLIYGFGSTLIQTILGLAFAMLLCNKFFFRSAARTVIYLPAMVAQLIIGYIWYFIVTYERGALNDILALFGVAKVDWMSQGMRAVIIITFINSIAYCGKTMIIFIAGLQAIPDMYKEAASIDGANGWQIFRNITIPMLLPAFTTSLVLNIIGGLKMFGLVVSMTNGGPGYASHSLSSLINSLYFGNQQAGYSAAVGMFSFVFIVFVNLLLNKYLQRKETQYNG</sequence>
<feature type="transmembrane region" description="Helical" evidence="7">
    <location>
        <begin position="197"/>
        <end position="219"/>
    </location>
</feature>
<organism evidence="9 10">
    <name type="scientific">Candidatus Aphodenecus pullistercoris</name>
    <dbReference type="NCBI Taxonomy" id="2840669"/>
    <lineage>
        <taxon>Bacteria</taxon>
        <taxon>Pseudomonadati</taxon>
        <taxon>Spirochaetota</taxon>
        <taxon>Spirochaetia</taxon>
        <taxon>Spirochaetales</taxon>
        <taxon>Candidatus Aphodenecus</taxon>
    </lineage>
</organism>